<dbReference type="PANTHER" id="PTHR43331">
    <property type="entry name" value="HOMOSERINE DEHYDROGENASE"/>
    <property type="match status" value="1"/>
</dbReference>
<evidence type="ECO:0000259" key="17">
    <source>
        <dbReference type="Pfam" id="PF03447"/>
    </source>
</evidence>
<feature type="active site" description="Proton donor" evidence="12">
    <location>
        <position position="200"/>
    </location>
</feature>
<dbReference type="NCBIfam" id="NF004976">
    <property type="entry name" value="PRK06349.1"/>
    <property type="match status" value="1"/>
</dbReference>
<evidence type="ECO:0000256" key="9">
    <source>
        <dbReference type="ARBA" id="ARBA00023053"/>
    </source>
</evidence>
<dbReference type="GO" id="GO:0009086">
    <property type="term" value="P:methionine biosynthetic process"/>
    <property type="evidence" value="ECO:0007669"/>
    <property type="project" value="UniProtKB-KW"/>
</dbReference>
<dbReference type="GO" id="GO:0009088">
    <property type="term" value="P:threonine biosynthetic process"/>
    <property type="evidence" value="ECO:0007669"/>
    <property type="project" value="UniProtKB-KW"/>
</dbReference>
<keyword evidence="10 14" id="KW-0486">Methionine biosynthesis</keyword>
<evidence type="ECO:0000256" key="7">
    <source>
        <dbReference type="ARBA" id="ARBA00022697"/>
    </source>
</evidence>
<keyword evidence="9" id="KW-0915">Sodium</keyword>
<protein>
    <recommendedName>
        <fullName evidence="5 14">Homoserine dehydrogenase</fullName>
        <ecNumber evidence="4 14">1.1.1.3</ecNumber>
    </recommendedName>
</protein>
<dbReference type="InterPro" id="IPR016204">
    <property type="entry name" value="HDH"/>
</dbReference>
<evidence type="ECO:0000256" key="4">
    <source>
        <dbReference type="ARBA" id="ARBA00013213"/>
    </source>
</evidence>
<name>A0A9D1I7U5_9CLOT</name>
<dbReference type="EMBL" id="DVMM01000082">
    <property type="protein sequence ID" value="HIU29447.1"/>
    <property type="molecule type" value="Genomic_DNA"/>
</dbReference>
<dbReference type="Gene3D" id="3.30.70.260">
    <property type="match status" value="1"/>
</dbReference>
<comment type="similarity">
    <text evidence="3 15">Belongs to the homoserine dehydrogenase family.</text>
</comment>
<dbReference type="PROSITE" id="PS01042">
    <property type="entry name" value="HOMOSER_DHGENASE"/>
    <property type="match status" value="1"/>
</dbReference>
<comment type="pathway">
    <text evidence="2 14">Amino-acid biosynthesis; L-methionine biosynthesis via de novo pathway; L-homoserine from L-aspartate: step 3/3.</text>
</comment>
<evidence type="ECO:0000256" key="3">
    <source>
        <dbReference type="ARBA" id="ARBA00006753"/>
    </source>
</evidence>
<evidence type="ECO:0000313" key="19">
    <source>
        <dbReference type="Proteomes" id="UP000824089"/>
    </source>
</evidence>
<evidence type="ECO:0000313" key="18">
    <source>
        <dbReference type="EMBL" id="HIU29447.1"/>
    </source>
</evidence>
<dbReference type="InterPro" id="IPR001342">
    <property type="entry name" value="HDH_cat"/>
</dbReference>
<evidence type="ECO:0000256" key="6">
    <source>
        <dbReference type="ARBA" id="ARBA00022605"/>
    </source>
</evidence>
<evidence type="ECO:0000256" key="5">
    <source>
        <dbReference type="ARBA" id="ARBA00013376"/>
    </source>
</evidence>
<evidence type="ECO:0000256" key="12">
    <source>
        <dbReference type="PIRSR" id="PIRSR000098-1"/>
    </source>
</evidence>
<evidence type="ECO:0000256" key="10">
    <source>
        <dbReference type="ARBA" id="ARBA00023167"/>
    </source>
</evidence>
<dbReference type="Gene3D" id="3.30.360.10">
    <property type="entry name" value="Dihydrodipicolinate Reductase, domain 2"/>
    <property type="match status" value="1"/>
</dbReference>
<feature type="binding site" evidence="13">
    <location>
        <position position="185"/>
    </location>
    <ligand>
        <name>L-homoserine</name>
        <dbReference type="ChEBI" id="CHEBI:57476"/>
    </ligand>
</feature>
<dbReference type="SUPFAM" id="SSF51735">
    <property type="entry name" value="NAD(P)-binding Rossmann-fold domains"/>
    <property type="match status" value="1"/>
</dbReference>
<dbReference type="EC" id="1.1.1.3" evidence="4 14"/>
<comment type="caution">
    <text evidence="18">The sequence shown here is derived from an EMBL/GenBank/DDBJ whole genome shotgun (WGS) entry which is preliminary data.</text>
</comment>
<feature type="binding site" evidence="13">
    <location>
        <position position="100"/>
    </location>
    <ligand>
        <name>NADPH</name>
        <dbReference type="ChEBI" id="CHEBI:57783"/>
    </ligand>
</feature>
<gene>
    <name evidence="18" type="ORF">IAD50_04020</name>
</gene>
<evidence type="ECO:0000256" key="15">
    <source>
        <dbReference type="RuleBase" id="RU004171"/>
    </source>
</evidence>
<dbReference type="SUPFAM" id="SSF55347">
    <property type="entry name" value="Glyceraldehyde-3-phosphate dehydrogenase-like, C-terminal domain"/>
    <property type="match status" value="1"/>
</dbReference>
<dbReference type="Gene3D" id="3.40.50.720">
    <property type="entry name" value="NAD(P)-binding Rossmann-like Domain"/>
    <property type="match status" value="1"/>
</dbReference>
<dbReference type="InterPro" id="IPR036291">
    <property type="entry name" value="NAD(P)-bd_dom_sf"/>
</dbReference>
<accession>A0A9D1I7U5</accession>
<comment type="pathway">
    <text evidence="1 14">Amino-acid biosynthesis; L-threonine biosynthesis; L-threonine from L-aspartate: step 3/5.</text>
</comment>
<evidence type="ECO:0000256" key="14">
    <source>
        <dbReference type="RuleBase" id="RU000579"/>
    </source>
</evidence>
<reference evidence="18" key="2">
    <citation type="journal article" date="2021" name="PeerJ">
        <title>Extensive microbial diversity within the chicken gut microbiome revealed by metagenomics and culture.</title>
        <authorList>
            <person name="Gilroy R."/>
            <person name="Ravi A."/>
            <person name="Getino M."/>
            <person name="Pursley I."/>
            <person name="Horton D.L."/>
            <person name="Alikhan N.F."/>
            <person name="Baker D."/>
            <person name="Gharbi K."/>
            <person name="Hall N."/>
            <person name="Watson M."/>
            <person name="Adriaenssens E.M."/>
            <person name="Foster-Nyarko E."/>
            <person name="Jarju S."/>
            <person name="Secka A."/>
            <person name="Antonio M."/>
            <person name="Oren A."/>
            <person name="Chaudhuri R.R."/>
            <person name="La Ragione R."/>
            <person name="Hildebrand F."/>
            <person name="Pallen M.J."/>
        </authorList>
    </citation>
    <scope>NUCLEOTIDE SEQUENCE</scope>
    <source>
        <strain evidence="18">CHK195-4489</strain>
    </source>
</reference>
<reference evidence="18" key="1">
    <citation type="submission" date="2020-10" db="EMBL/GenBank/DDBJ databases">
        <authorList>
            <person name="Gilroy R."/>
        </authorList>
    </citation>
    <scope>NUCLEOTIDE SEQUENCE</scope>
    <source>
        <strain evidence="18">CHK195-4489</strain>
    </source>
</reference>
<dbReference type="PIRSF" id="PIRSF000098">
    <property type="entry name" value="Homoser_dehydrog"/>
    <property type="match status" value="1"/>
</dbReference>
<dbReference type="InterPro" id="IPR005106">
    <property type="entry name" value="Asp/hSer_DH_NAD-bd"/>
</dbReference>
<evidence type="ECO:0000256" key="13">
    <source>
        <dbReference type="PIRSR" id="PIRSR000098-2"/>
    </source>
</evidence>
<comment type="catalytic activity">
    <reaction evidence="11">
        <text>L-homoserine + NADP(+) = L-aspartate 4-semialdehyde + NADPH + H(+)</text>
        <dbReference type="Rhea" id="RHEA:15761"/>
        <dbReference type="ChEBI" id="CHEBI:15378"/>
        <dbReference type="ChEBI" id="CHEBI:57476"/>
        <dbReference type="ChEBI" id="CHEBI:57783"/>
        <dbReference type="ChEBI" id="CHEBI:58349"/>
        <dbReference type="ChEBI" id="CHEBI:537519"/>
        <dbReference type="EC" id="1.1.1.3"/>
    </reaction>
    <physiologicalReaction direction="right-to-left" evidence="11">
        <dbReference type="Rhea" id="RHEA:15763"/>
    </physiologicalReaction>
</comment>
<dbReference type="Proteomes" id="UP000824089">
    <property type="component" value="Unassembled WGS sequence"/>
</dbReference>
<evidence type="ECO:0000256" key="2">
    <source>
        <dbReference type="ARBA" id="ARBA00005062"/>
    </source>
</evidence>
<evidence type="ECO:0000256" key="1">
    <source>
        <dbReference type="ARBA" id="ARBA00005056"/>
    </source>
</evidence>
<keyword evidence="13 14" id="KW-0521">NADP</keyword>
<dbReference type="AlphaFoldDB" id="A0A9D1I7U5"/>
<proteinExistence type="inferred from homology"/>
<dbReference type="FunFam" id="3.30.360.10:FF:000005">
    <property type="entry name" value="Homoserine dehydrogenase"/>
    <property type="match status" value="1"/>
</dbReference>
<sequence length="417" mass="45653">MFQIAIIGCGVVGSGVADILLEKQEEIGKRFNEEVRLTKIVDIKNMTGTPYAPYLTSDQKEVLEDEAIRLLVVTVGGLDQAAEICRKALRAGKHVVTSNKAVVAAYGRELTTLAFENNVRFLYEASAGGGIPIIRPLNICLSVNDIYEIQGILNGTTNYMLTGMYRDKMSFEDMLKDAQAKGYAEADPSADVDGFDAARKIAILSSIAYDEFIDYQKVKCIGIRDVVYADHELAASGGYVIKLIAGSRKTAEGVRVSVEPKLVSKNHILSAVHSVYNAVLVRGSYTGDSLFYGQGAGKFATASAILGDIVEILEAPGRQTLPGFVFREAEPVRESSEKERFYVRVVSQFNDTDFEELKFHITEVFGENAVYLGYALSDNTTAGFLSDRCSEAELCKKLEMLSENAGIRIAYTMRVAD</sequence>
<feature type="binding site" evidence="13">
    <location>
        <begin position="7"/>
        <end position="14"/>
    </location>
    <ligand>
        <name>NADP(+)</name>
        <dbReference type="ChEBI" id="CHEBI:58349"/>
    </ligand>
</feature>
<evidence type="ECO:0000256" key="11">
    <source>
        <dbReference type="ARBA" id="ARBA00048841"/>
    </source>
</evidence>
<feature type="domain" description="Homoserine dehydrogenase catalytic" evidence="16">
    <location>
        <begin position="132"/>
        <end position="310"/>
    </location>
</feature>
<keyword evidence="6 14" id="KW-0028">Amino-acid biosynthesis</keyword>
<dbReference type="Pfam" id="PF00742">
    <property type="entry name" value="Homoserine_dh"/>
    <property type="match status" value="1"/>
</dbReference>
<dbReference type="Pfam" id="PF03447">
    <property type="entry name" value="NAD_binding_3"/>
    <property type="match status" value="1"/>
</dbReference>
<dbReference type="PANTHER" id="PTHR43331:SF1">
    <property type="entry name" value="HOMOSERINE DEHYDROGENASE"/>
    <property type="match status" value="1"/>
</dbReference>
<dbReference type="GO" id="GO:0050661">
    <property type="term" value="F:NADP binding"/>
    <property type="evidence" value="ECO:0007669"/>
    <property type="project" value="InterPro"/>
</dbReference>
<organism evidence="18 19">
    <name type="scientific">Candidatus Egerieisoma faecipullorum</name>
    <dbReference type="NCBI Taxonomy" id="2840963"/>
    <lineage>
        <taxon>Bacteria</taxon>
        <taxon>Bacillati</taxon>
        <taxon>Bacillota</taxon>
        <taxon>Clostridia</taxon>
        <taxon>Eubacteriales</taxon>
        <taxon>Clostridiaceae</taxon>
        <taxon>Clostridiaceae incertae sedis</taxon>
        <taxon>Candidatus Egerieisoma</taxon>
    </lineage>
</organism>
<evidence type="ECO:0000259" key="16">
    <source>
        <dbReference type="Pfam" id="PF00742"/>
    </source>
</evidence>
<keyword evidence="7 14" id="KW-0791">Threonine biosynthesis</keyword>
<feature type="domain" description="Aspartate/homoserine dehydrogenase NAD-binding" evidence="17">
    <location>
        <begin position="8"/>
        <end position="124"/>
    </location>
</feature>
<evidence type="ECO:0000256" key="8">
    <source>
        <dbReference type="ARBA" id="ARBA00023002"/>
    </source>
</evidence>
<dbReference type="GO" id="GO:0004412">
    <property type="term" value="F:homoserine dehydrogenase activity"/>
    <property type="evidence" value="ECO:0007669"/>
    <property type="project" value="UniProtKB-EC"/>
</dbReference>
<keyword evidence="8 14" id="KW-0560">Oxidoreductase</keyword>
<dbReference type="InterPro" id="IPR019811">
    <property type="entry name" value="HDH_CS"/>
</dbReference>